<evidence type="ECO:0000313" key="3">
    <source>
        <dbReference type="EMBL" id="ELQ41940.1"/>
    </source>
</evidence>
<protein>
    <submittedName>
        <fullName evidence="3">Uncharacterized protein</fullName>
    </submittedName>
</protein>
<evidence type="ECO:0000256" key="2">
    <source>
        <dbReference type="SAM" id="SignalP"/>
    </source>
</evidence>
<gene>
    <name evidence="3" type="ORF">OOU_Y34scaffold00246g1</name>
</gene>
<reference evidence="3" key="1">
    <citation type="journal article" date="2012" name="PLoS Genet.">
        <title>Comparative analysis of the genomes of two field isolates of the rice blast fungus Magnaporthe oryzae.</title>
        <authorList>
            <person name="Xue M."/>
            <person name="Yang J."/>
            <person name="Li Z."/>
            <person name="Hu S."/>
            <person name="Yao N."/>
            <person name="Dean R.A."/>
            <person name="Zhao W."/>
            <person name="Shen M."/>
            <person name="Zhang H."/>
            <person name="Li C."/>
            <person name="Liu L."/>
            <person name="Cao L."/>
            <person name="Xu X."/>
            <person name="Xing Y."/>
            <person name="Hsiang T."/>
            <person name="Zhang Z."/>
            <person name="Xu J.R."/>
            <person name="Peng Y.L."/>
        </authorList>
    </citation>
    <scope>NUCLEOTIDE SEQUENCE</scope>
    <source>
        <strain evidence="3">Y34</strain>
    </source>
</reference>
<dbReference type="AlphaFoldDB" id="A0AA97P4R6"/>
<keyword evidence="2" id="KW-0732">Signal</keyword>
<organism evidence="3">
    <name type="scientific">Pyricularia oryzae (strain Y34)</name>
    <name type="common">Rice blast fungus</name>
    <name type="synonym">Magnaporthe oryzae</name>
    <dbReference type="NCBI Taxonomy" id="1143189"/>
    <lineage>
        <taxon>Eukaryota</taxon>
        <taxon>Fungi</taxon>
        <taxon>Dikarya</taxon>
        <taxon>Ascomycota</taxon>
        <taxon>Pezizomycotina</taxon>
        <taxon>Sordariomycetes</taxon>
        <taxon>Sordariomycetidae</taxon>
        <taxon>Magnaporthales</taxon>
        <taxon>Pyriculariaceae</taxon>
        <taxon>Pyricularia</taxon>
    </lineage>
</organism>
<accession>A0AA97P4R6</accession>
<evidence type="ECO:0000256" key="1">
    <source>
        <dbReference type="SAM" id="MobiDB-lite"/>
    </source>
</evidence>
<feature type="signal peptide" evidence="2">
    <location>
        <begin position="1"/>
        <end position="18"/>
    </location>
</feature>
<name>A0AA97P4R6_PYRO3</name>
<dbReference type="Proteomes" id="UP000011086">
    <property type="component" value="Unassembled WGS sequence"/>
</dbReference>
<sequence length="53" mass="5145">MRLLTILSFSALASIGMAAPGAGLPFSSLASRGVAAPGSAGGNAPLLFRSSPE</sequence>
<proteinExistence type="predicted"/>
<feature type="region of interest" description="Disordered" evidence="1">
    <location>
        <begin position="34"/>
        <end position="53"/>
    </location>
</feature>
<feature type="chain" id="PRO_5041695329" evidence="2">
    <location>
        <begin position="19"/>
        <end position="53"/>
    </location>
</feature>
<dbReference type="EMBL" id="JH793383">
    <property type="protein sequence ID" value="ELQ41940.1"/>
    <property type="molecule type" value="Genomic_DNA"/>
</dbReference>